<dbReference type="SUPFAM" id="SSF88713">
    <property type="entry name" value="Glycoside hydrolase/deacetylase"/>
    <property type="match status" value="1"/>
</dbReference>
<organism evidence="9 10">
    <name type="scientific">Candidatus Brevundimonas colombiensis</name>
    <dbReference type="NCBI Taxonomy" id="3121376"/>
    <lineage>
        <taxon>Bacteria</taxon>
        <taxon>Pseudomonadati</taxon>
        <taxon>Pseudomonadota</taxon>
        <taxon>Alphaproteobacteria</taxon>
        <taxon>Caulobacterales</taxon>
        <taxon>Caulobacteraceae</taxon>
        <taxon>Brevundimonas</taxon>
    </lineage>
</organism>
<dbReference type="GO" id="GO:0005975">
    <property type="term" value="P:carbohydrate metabolic process"/>
    <property type="evidence" value="ECO:0007669"/>
    <property type="project" value="InterPro"/>
</dbReference>
<sequence length="327" mass="35748">MMRALICGLAAALVLAQTAMAQDRRVAVTFDDLPFQADAATLCDPARVMAITRDFTAMLKPLNTHATAFVNAGRMCEAQRDAVLPGVLNVWLDAGLDLGNHSFSHINIHRTTPDAYLADVDAGEPVVRAALEARGMHLRWFRHPYLFTGETQAKHDALAAGLAQRGYITAPVTLDNNDWMFADVYRKAEQIGDEALKQRIGAAYVAHMATVLDFLEPYSAELTGGREPAQVLLLHANSLNQAYYPQIHALYLARGYRFVPLEAALADPIYAHADGFVAANGISWLHRWTQTDGRPIRWEPKPPAWIEAANAAPASQLEAIAAGQTTP</sequence>
<dbReference type="PANTHER" id="PTHR10587:SF133">
    <property type="entry name" value="CHITIN DEACETYLASE 1-RELATED"/>
    <property type="match status" value="1"/>
</dbReference>
<evidence type="ECO:0000256" key="5">
    <source>
        <dbReference type="ARBA" id="ARBA00022801"/>
    </source>
</evidence>
<keyword evidence="4" id="KW-0479">Metal-binding</keyword>
<evidence type="ECO:0000259" key="8">
    <source>
        <dbReference type="PROSITE" id="PS51677"/>
    </source>
</evidence>
<evidence type="ECO:0000313" key="10">
    <source>
        <dbReference type="Proteomes" id="UP001213664"/>
    </source>
</evidence>
<evidence type="ECO:0000256" key="6">
    <source>
        <dbReference type="ARBA" id="ARBA00032976"/>
    </source>
</evidence>
<dbReference type="PROSITE" id="PS51677">
    <property type="entry name" value="NODB"/>
    <property type="match status" value="1"/>
</dbReference>
<dbReference type="InterPro" id="IPR002509">
    <property type="entry name" value="NODB_dom"/>
</dbReference>
<evidence type="ECO:0000256" key="1">
    <source>
        <dbReference type="ARBA" id="ARBA00003236"/>
    </source>
</evidence>
<protein>
    <recommendedName>
        <fullName evidence="3">Chitooligosaccharide deacetylase</fullName>
    </recommendedName>
    <alternativeName>
        <fullName evidence="6">Nodulation protein B</fullName>
    </alternativeName>
</protein>
<dbReference type="GO" id="GO:0016810">
    <property type="term" value="F:hydrolase activity, acting on carbon-nitrogen (but not peptide) bonds"/>
    <property type="evidence" value="ECO:0007669"/>
    <property type="project" value="InterPro"/>
</dbReference>
<keyword evidence="5" id="KW-0378">Hydrolase</keyword>
<dbReference type="EMBL" id="CP119326">
    <property type="protein sequence ID" value="WEK41324.1"/>
    <property type="molecule type" value="Genomic_DNA"/>
</dbReference>
<feature type="chain" id="PRO_5042559979" description="Chitooligosaccharide deacetylase" evidence="7">
    <location>
        <begin position="22"/>
        <end position="327"/>
    </location>
</feature>
<proteinExistence type="inferred from homology"/>
<dbReference type="Gene3D" id="3.20.20.370">
    <property type="entry name" value="Glycoside hydrolase/deacetylase"/>
    <property type="match status" value="1"/>
</dbReference>
<evidence type="ECO:0000256" key="4">
    <source>
        <dbReference type="ARBA" id="ARBA00022723"/>
    </source>
</evidence>
<evidence type="ECO:0000313" key="9">
    <source>
        <dbReference type="EMBL" id="WEK41324.1"/>
    </source>
</evidence>
<dbReference type="GO" id="GO:0046872">
    <property type="term" value="F:metal ion binding"/>
    <property type="evidence" value="ECO:0007669"/>
    <property type="project" value="UniProtKB-KW"/>
</dbReference>
<dbReference type="AlphaFoldDB" id="A0AAJ5X3K1"/>
<dbReference type="InterPro" id="IPR011330">
    <property type="entry name" value="Glyco_hydro/deAcase_b/a-brl"/>
</dbReference>
<dbReference type="PANTHER" id="PTHR10587">
    <property type="entry name" value="GLYCOSYL TRANSFERASE-RELATED"/>
    <property type="match status" value="1"/>
</dbReference>
<dbReference type="CDD" id="cd10960">
    <property type="entry name" value="CE4_NodB_like_1"/>
    <property type="match status" value="1"/>
</dbReference>
<dbReference type="Proteomes" id="UP001213664">
    <property type="component" value="Chromosome"/>
</dbReference>
<feature type="domain" description="NodB homology" evidence="8">
    <location>
        <begin position="24"/>
        <end position="259"/>
    </location>
</feature>
<keyword evidence="7" id="KW-0732">Signal</keyword>
<evidence type="ECO:0000256" key="7">
    <source>
        <dbReference type="SAM" id="SignalP"/>
    </source>
</evidence>
<evidence type="ECO:0000256" key="3">
    <source>
        <dbReference type="ARBA" id="ARBA00020071"/>
    </source>
</evidence>
<dbReference type="InterPro" id="IPR050248">
    <property type="entry name" value="Polysacc_deacetylase_ArnD"/>
</dbReference>
<evidence type="ECO:0000256" key="2">
    <source>
        <dbReference type="ARBA" id="ARBA00010973"/>
    </source>
</evidence>
<reference evidence="9" key="1">
    <citation type="submission" date="2023-03" db="EMBL/GenBank/DDBJ databases">
        <title>Andean soil-derived lignocellulolytic bacterial consortium as a source of novel taxa and putative plastic-active enzymes.</title>
        <authorList>
            <person name="Diaz-Garcia L."/>
            <person name="Chuvochina M."/>
            <person name="Feuerriegel G."/>
            <person name="Bunk B."/>
            <person name="Sproer C."/>
            <person name="Streit W.R."/>
            <person name="Rodriguez L.M."/>
            <person name="Overmann J."/>
            <person name="Jimenez D.J."/>
        </authorList>
    </citation>
    <scope>NUCLEOTIDE SEQUENCE</scope>
    <source>
        <strain evidence="9">MAG 833</strain>
    </source>
</reference>
<name>A0AAJ5X3K1_9CAUL</name>
<comment type="function">
    <text evidence="1">Is involved in generating a small heat-stable compound (Nod), an acylated oligomer of N-acetylglucosamine, that stimulates mitosis in various plant protoplasts.</text>
</comment>
<comment type="similarity">
    <text evidence="2">Belongs to the polysaccharide deacetylase family.</text>
</comment>
<accession>A0AAJ5X3K1</accession>
<feature type="signal peptide" evidence="7">
    <location>
        <begin position="1"/>
        <end position="21"/>
    </location>
</feature>
<gene>
    <name evidence="9" type="ORF">P0Y50_06865</name>
</gene>
<dbReference type="Pfam" id="PF01522">
    <property type="entry name" value="Polysacc_deac_1"/>
    <property type="match status" value="1"/>
</dbReference>
<dbReference type="GO" id="GO:0016020">
    <property type="term" value="C:membrane"/>
    <property type="evidence" value="ECO:0007669"/>
    <property type="project" value="TreeGrafter"/>
</dbReference>